<proteinExistence type="predicted"/>
<dbReference type="AlphaFoldDB" id="A0A1G1VQ70"/>
<dbReference type="STRING" id="1797589.A2784_01405"/>
<dbReference type="EMBL" id="MHCH01000021">
    <property type="protein sequence ID" value="OGY17542.1"/>
    <property type="molecule type" value="Genomic_DNA"/>
</dbReference>
<dbReference type="Proteomes" id="UP000177324">
    <property type="component" value="Unassembled WGS sequence"/>
</dbReference>
<protein>
    <submittedName>
        <fullName evidence="1">Uncharacterized protein</fullName>
    </submittedName>
</protein>
<reference evidence="1 2" key="1">
    <citation type="journal article" date="2016" name="Nat. Commun.">
        <title>Thousands of microbial genomes shed light on interconnected biogeochemical processes in an aquifer system.</title>
        <authorList>
            <person name="Anantharaman K."/>
            <person name="Brown C.T."/>
            <person name="Hug L.A."/>
            <person name="Sharon I."/>
            <person name="Castelle C.J."/>
            <person name="Probst A.J."/>
            <person name="Thomas B.C."/>
            <person name="Singh A."/>
            <person name="Wilkins M.J."/>
            <person name="Karaoz U."/>
            <person name="Brodie E.L."/>
            <person name="Williams K.H."/>
            <person name="Hubbard S.S."/>
            <person name="Banfield J.F."/>
        </authorList>
    </citation>
    <scope>NUCLEOTIDE SEQUENCE [LARGE SCALE GENOMIC DNA]</scope>
</reference>
<gene>
    <name evidence="1" type="ORF">A2784_01405</name>
</gene>
<sequence>MQFGICGGRIPYSDSERIADADANGVGNTNTHGNTDTEWFTHTYPHTYGNADRGHADARADASAGFAGSRDNLADDRIIGSGRDIGAVGDFSANPVVILRLRSG</sequence>
<accession>A0A1G1VQ70</accession>
<organism evidence="1 2">
    <name type="scientific">Candidatus Chisholmbacteria bacterium RIFCSPHIGHO2_01_FULL_48_12</name>
    <dbReference type="NCBI Taxonomy" id="1797589"/>
    <lineage>
        <taxon>Bacteria</taxon>
        <taxon>Candidatus Chisholmiibacteriota</taxon>
    </lineage>
</organism>
<name>A0A1G1VQ70_9BACT</name>
<evidence type="ECO:0000313" key="1">
    <source>
        <dbReference type="EMBL" id="OGY17542.1"/>
    </source>
</evidence>
<comment type="caution">
    <text evidence="1">The sequence shown here is derived from an EMBL/GenBank/DDBJ whole genome shotgun (WGS) entry which is preliminary data.</text>
</comment>
<evidence type="ECO:0000313" key="2">
    <source>
        <dbReference type="Proteomes" id="UP000177324"/>
    </source>
</evidence>